<dbReference type="Proteomes" id="UP000438429">
    <property type="component" value="Unassembled WGS sequence"/>
</dbReference>
<accession>A0A6A4RYM4</accession>
<feature type="region of interest" description="Disordered" evidence="1">
    <location>
        <begin position="1"/>
        <end position="39"/>
    </location>
</feature>
<evidence type="ECO:0000256" key="1">
    <source>
        <dbReference type="SAM" id="MobiDB-lite"/>
    </source>
</evidence>
<reference evidence="2 3" key="1">
    <citation type="submission" date="2019-06" db="EMBL/GenBank/DDBJ databases">
        <title>Draft genomes of female and male turbot (Scophthalmus maximus).</title>
        <authorList>
            <person name="Xu H."/>
            <person name="Xu X.-W."/>
            <person name="Shao C."/>
            <person name="Chen S."/>
        </authorList>
    </citation>
    <scope>NUCLEOTIDE SEQUENCE [LARGE SCALE GENOMIC DNA]</scope>
    <source>
        <strain evidence="2">Ysfricsl-2016a</strain>
        <tissue evidence="2">Blood</tissue>
    </source>
</reference>
<gene>
    <name evidence="2" type="ORF">F2P81_023232</name>
</gene>
<evidence type="ECO:0000313" key="3">
    <source>
        <dbReference type="Proteomes" id="UP000438429"/>
    </source>
</evidence>
<comment type="caution">
    <text evidence="2">The sequence shown here is derived from an EMBL/GenBank/DDBJ whole genome shotgun (WGS) entry which is preliminary data.</text>
</comment>
<feature type="compositionally biased region" description="Basic residues" evidence="1">
    <location>
        <begin position="25"/>
        <end position="38"/>
    </location>
</feature>
<proteinExistence type="predicted"/>
<protein>
    <submittedName>
        <fullName evidence="2">Uncharacterized protein</fullName>
    </submittedName>
</protein>
<sequence length="89" mass="10241">MDAQQTTQQATQRGGLAESHAGIPVRRRRRRRRRRRKKECLAKGEIIRHPPCSSDVDDAETADRLCAKKRARTGKRHIHVLVIGKIHSR</sequence>
<name>A0A6A4RYM4_SCOMX</name>
<feature type="compositionally biased region" description="Low complexity" evidence="1">
    <location>
        <begin position="1"/>
        <end position="12"/>
    </location>
</feature>
<evidence type="ECO:0000313" key="2">
    <source>
        <dbReference type="EMBL" id="KAF0024430.1"/>
    </source>
</evidence>
<dbReference type="EMBL" id="VEVO01000021">
    <property type="protein sequence ID" value="KAF0024430.1"/>
    <property type="molecule type" value="Genomic_DNA"/>
</dbReference>
<dbReference type="AlphaFoldDB" id="A0A6A4RYM4"/>
<organism evidence="2 3">
    <name type="scientific">Scophthalmus maximus</name>
    <name type="common">Turbot</name>
    <name type="synonym">Psetta maxima</name>
    <dbReference type="NCBI Taxonomy" id="52904"/>
    <lineage>
        <taxon>Eukaryota</taxon>
        <taxon>Metazoa</taxon>
        <taxon>Chordata</taxon>
        <taxon>Craniata</taxon>
        <taxon>Vertebrata</taxon>
        <taxon>Euteleostomi</taxon>
        <taxon>Actinopterygii</taxon>
        <taxon>Neopterygii</taxon>
        <taxon>Teleostei</taxon>
        <taxon>Neoteleostei</taxon>
        <taxon>Acanthomorphata</taxon>
        <taxon>Carangaria</taxon>
        <taxon>Pleuronectiformes</taxon>
        <taxon>Pleuronectoidei</taxon>
        <taxon>Scophthalmidae</taxon>
        <taxon>Scophthalmus</taxon>
    </lineage>
</organism>